<evidence type="ECO:0000313" key="9">
    <source>
        <dbReference type="EMBL" id="PJC49712.1"/>
    </source>
</evidence>
<sequence>MKLNKDQVGELWDEITPKLYGYLFNTLHDWSVADDILQTSWLKAIEALPNFKERNGGFSAWIFSIARNEMRMYWRKNNRQVEFDYNLHDISFKDEINEEMQFVEQLIKKLEKEDRELIRLRYIADLSFKDMTKILNINQVTLRVKIHRALGHARSIIKTQMYE</sequence>
<evidence type="ECO:0000256" key="3">
    <source>
        <dbReference type="ARBA" id="ARBA00023082"/>
    </source>
</evidence>
<dbReference type="GO" id="GO:0003677">
    <property type="term" value="F:DNA binding"/>
    <property type="evidence" value="ECO:0007669"/>
    <property type="project" value="UniProtKB-KW"/>
</dbReference>
<dbReference type="PANTHER" id="PTHR43133">
    <property type="entry name" value="RNA POLYMERASE ECF-TYPE SIGMA FACTO"/>
    <property type="match status" value="1"/>
</dbReference>
<dbReference type="EMBL" id="PFRK01000002">
    <property type="protein sequence ID" value="PJC49712.1"/>
    <property type="molecule type" value="Genomic_DNA"/>
</dbReference>
<evidence type="ECO:0000256" key="2">
    <source>
        <dbReference type="ARBA" id="ARBA00023015"/>
    </source>
</evidence>
<comment type="similarity">
    <text evidence="1">Belongs to the sigma-70 factor family. ECF subfamily.</text>
</comment>
<dbReference type="Gene3D" id="1.10.1740.10">
    <property type="match status" value="1"/>
</dbReference>
<dbReference type="Gene3D" id="1.10.10.10">
    <property type="entry name" value="Winged helix-like DNA-binding domain superfamily/Winged helix DNA-binding domain"/>
    <property type="match status" value="1"/>
</dbReference>
<dbReference type="GO" id="GO:0016987">
    <property type="term" value="F:sigma factor activity"/>
    <property type="evidence" value="ECO:0007669"/>
    <property type="project" value="UniProtKB-KW"/>
</dbReference>
<feature type="domain" description="RNA polymerase sigma-70 region 2" evidence="7">
    <location>
        <begin position="14"/>
        <end position="79"/>
    </location>
</feature>
<dbReference type="Pfam" id="PF04542">
    <property type="entry name" value="Sigma70_r2"/>
    <property type="match status" value="1"/>
</dbReference>
<gene>
    <name evidence="9" type="ORF">CO033_00070</name>
</gene>
<dbReference type="GO" id="GO:0006352">
    <property type="term" value="P:DNA-templated transcription initiation"/>
    <property type="evidence" value="ECO:0007669"/>
    <property type="project" value="InterPro"/>
</dbReference>
<dbReference type="SUPFAM" id="SSF88946">
    <property type="entry name" value="Sigma2 domain of RNA polymerase sigma factors"/>
    <property type="match status" value="1"/>
</dbReference>
<evidence type="ECO:0000256" key="4">
    <source>
        <dbReference type="ARBA" id="ARBA00023125"/>
    </source>
</evidence>
<evidence type="ECO:0000256" key="1">
    <source>
        <dbReference type="ARBA" id="ARBA00010641"/>
    </source>
</evidence>
<keyword evidence="4" id="KW-0238">DNA-binding</keyword>
<dbReference type="InterPro" id="IPR014284">
    <property type="entry name" value="RNA_pol_sigma-70_dom"/>
</dbReference>
<keyword evidence="6" id="KW-0175">Coiled coil</keyword>
<dbReference type="PANTHER" id="PTHR43133:SF8">
    <property type="entry name" value="RNA POLYMERASE SIGMA FACTOR HI_1459-RELATED"/>
    <property type="match status" value="1"/>
</dbReference>
<dbReference type="InterPro" id="IPR013325">
    <property type="entry name" value="RNA_pol_sigma_r2"/>
</dbReference>
<evidence type="ECO:0008006" key="11">
    <source>
        <dbReference type="Google" id="ProtNLM"/>
    </source>
</evidence>
<proteinExistence type="inferred from homology"/>
<dbReference type="InterPro" id="IPR036388">
    <property type="entry name" value="WH-like_DNA-bd_sf"/>
</dbReference>
<dbReference type="Proteomes" id="UP000231300">
    <property type="component" value="Unassembled WGS sequence"/>
</dbReference>
<keyword evidence="5" id="KW-0804">Transcription</keyword>
<protein>
    <recommendedName>
        <fullName evidence="11">RNA polymerase subunit sigma-24</fullName>
    </recommendedName>
</protein>
<dbReference type="SUPFAM" id="SSF88659">
    <property type="entry name" value="Sigma3 and sigma4 domains of RNA polymerase sigma factors"/>
    <property type="match status" value="1"/>
</dbReference>
<feature type="coiled-coil region" evidence="6">
    <location>
        <begin position="93"/>
        <end position="120"/>
    </location>
</feature>
<dbReference type="AlphaFoldDB" id="A0A2J0N6D0"/>
<keyword evidence="3" id="KW-0731">Sigma factor</keyword>
<feature type="domain" description="RNA polymerase sigma factor 70 region 4 type 2" evidence="8">
    <location>
        <begin position="104"/>
        <end position="150"/>
    </location>
</feature>
<organism evidence="9 10">
    <name type="scientific">Candidatus Nomurabacteria bacterium CG_4_9_14_0_2_um_filter_32_10</name>
    <dbReference type="NCBI Taxonomy" id="1974729"/>
    <lineage>
        <taxon>Bacteria</taxon>
        <taxon>Candidatus Nomuraibacteriota</taxon>
    </lineage>
</organism>
<dbReference type="InterPro" id="IPR013249">
    <property type="entry name" value="RNA_pol_sigma70_r4_t2"/>
</dbReference>
<accession>A0A2J0N6D0</accession>
<keyword evidence="2" id="KW-0805">Transcription regulation</keyword>
<name>A0A2J0N6D0_9BACT</name>
<dbReference type="Pfam" id="PF08281">
    <property type="entry name" value="Sigma70_r4_2"/>
    <property type="match status" value="1"/>
</dbReference>
<evidence type="ECO:0000313" key="10">
    <source>
        <dbReference type="Proteomes" id="UP000231300"/>
    </source>
</evidence>
<dbReference type="InterPro" id="IPR013324">
    <property type="entry name" value="RNA_pol_sigma_r3/r4-like"/>
</dbReference>
<dbReference type="InterPro" id="IPR039425">
    <property type="entry name" value="RNA_pol_sigma-70-like"/>
</dbReference>
<dbReference type="InterPro" id="IPR007627">
    <property type="entry name" value="RNA_pol_sigma70_r2"/>
</dbReference>
<dbReference type="NCBIfam" id="TIGR02937">
    <property type="entry name" value="sigma70-ECF"/>
    <property type="match status" value="1"/>
</dbReference>
<evidence type="ECO:0000256" key="5">
    <source>
        <dbReference type="ARBA" id="ARBA00023163"/>
    </source>
</evidence>
<evidence type="ECO:0000256" key="6">
    <source>
        <dbReference type="SAM" id="Coils"/>
    </source>
</evidence>
<reference evidence="10" key="1">
    <citation type="submission" date="2017-09" db="EMBL/GenBank/DDBJ databases">
        <title>Depth-based differentiation of microbial function through sediment-hosted aquifers and enrichment of novel symbionts in the deep terrestrial subsurface.</title>
        <authorList>
            <person name="Probst A.J."/>
            <person name="Ladd B."/>
            <person name="Jarett J.K."/>
            <person name="Geller-Mcgrath D.E."/>
            <person name="Sieber C.M.K."/>
            <person name="Emerson J.B."/>
            <person name="Anantharaman K."/>
            <person name="Thomas B.C."/>
            <person name="Malmstrom R."/>
            <person name="Stieglmeier M."/>
            <person name="Klingl A."/>
            <person name="Woyke T."/>
            <person name="Ryan C.M."/>
            <person name="Banfield J.F."/>
        </authorList>
    </citation>
    <scope>NUCLEOTIDE SEQUENCE [LARGE SCALE GENOMIC DNA]</scope>
</reference>
<comment type="caution">
    <text evidence="9">The sequence shown here is derived from an EMBL/GenBank/DDBJ whole genome shotgun (WGS) entry which is preliminary data.</text>
</comment>
<evidence type="ECO:0000259" key="8">
    <source>
        <dbReference type="Pfam" id="PF08281"/>
    </source>
</evidence>
<evidence type="ECO:0000259" key="7">
    <source>
        <dbReference type="Pfam" id="PF04542"/>
    </source>
</evidence>